<sequence length="116" mass="13701">MSIIFKIFKSKIPHLDRTGEKSLKFGRQDKSTDIRLISMISPISVHIPLYPPDFFLLAPRAKLSRILEHSSPNFRNFRLQRNMYSSPSKKKEYSSMEFLAQGFELRRNFLIYSKNM</sequence>
<dbReference type="EMBL" id="CAJEWN010000023">
    <property type="protein sequence ID" value="CAD2139198.1"/>
    <property type="molecule type" value="Genomic_DNA"/>
</dbReference>
<organism evidence="1 2">
    <name type="scientific">Meloidogyne enterolobii</name>
    <name type="common">Root-knot nematode worm</name>
    <name type="synonym">Meloidogyne mayaguensis</name>
    <dbReference type="NCBI Taxonomy" id="390850"/>
    <lineage>
        <taxon>Eukaryota</taxon>
        <taxon>Metazoa</taxon>
        <taxon>Ecdysozoa</taxon>
        <taxon>Nematoda</taxon>
        <taxon>Chromadorea</taxon>
        <taxon>Rhabditida</taxon>
        <taxon>Tylenchina</taxon>
        <taxon>Tylenchomorpha</taxon>
        <taxon>Tylenchoidea</taxon>
        <taxon>Meloidogynidae</taxon>
        <taxon>Meloidogyninae</taxon>
        <taxon>Meloidogyne</taxon>
    </lineage>
</organism>
<comment type="caution">
    <text evidence="1">The sequence shown here is derived from an EMBL/GenBank/DDBJ whole genome shotgun (WGS) entry which is preliminary data.</text>
</comment>
<dbReference type="Proteomes" id="UP000580250">
    <property type="component" value="Unassembled WGS sequence"/>
</dbReference>
<evidence type="ECO:0000313" key="2">
    <source>
        <dbReference type="Proteomes" id="UP000580250"/>
    </source>
</evidence>
<dbReference type="AlphaFoldDB" id="A0A6V7U040"/>
<accession>A0A6V7U040</accession>
<name>A0A6V7U040_MELEN</name>
<proteinExistence type="predicted"/>
<protein>
    <submittedName>
        <fullName evidence="1">Uncharacterized protein</fullName>
    </submittedName>
</protein>
<gene>
    <name evidence="1" type="ORF">MENT_LOCUS6041</name>
</gene>
<reference evidence="1 2" key="1">
    <citation type="submission" date="2020-08" db="EMBL/GenBank/DDBJ databases">
        <authorList>
            <person name="Koutsovoulos G."/>
            <person name="Danchin GJ E."/>
        </authorList>
    </citation>
    <scope>NUCLEOTIDE SEQUENCE [LARGE SCALE GENOMIC DNA]</scope>
</reference>
<evidence type="ECO:0000313" key="1">
    <source>
        <dbReference type="EMBL" id="CAD2139198.1"/>
    </source>
</evidence>